<reference evidence="2" key="1">
    <citation type="journal article" date="2020" name="Stud. Mycol.">
        <title>101 Dothideomycetes genomes: a test case for predicting lifestyles and emergence of pathogens.</title>
        <authorList>
            <person name="Haridas S."/>
            <person name="Albert R."/>
            <person name="Binder M."/>
            <person name="Bloem J."/>
            <person name="Labutti K."/>
            <person name="Salamov A."/>
            <person name="Andreopoulos B."/>
            <person name="Baker S."/>
            <person name="Barry K."/>
            <person name="Bills G."/>
            <person name="Bluhm B."/>
            <person name="Cannon C."/>
            <person name="Castanera R."/>
            <person name="Culley D."/>
            <person name="Daum C."/>
            <person name="Ezra D."/>
            <person name="Gonzalez J."/>
            <person name="Henrissat B."/>
            <person name="Kuo A."/>
            <person name="Liang C."/>
            <person name="Lipzen A."/>
            <person name="Lutzoni F."/>
            <person name="Magnuson J."/>
            <person name="Mondo S."/>
            <person name="Nolan M."/>
            <person name="Ohm R."/>
            <person name="Pangilinan J."/>
            <person name="Park H.-J."/>
            <person name="Ramirez L."/>
            <person name="Alfaro M."/>
            <person name="Sun H."/>
            <person name="Tritt A."/>
            <person name="Yoshinaga Y."/>
            <person name="Zwiers L.-H."/>
            <person name="Turgeon B."/>
            <person name="Goodwin S."/>
            <person name="Spatafora J."/>
            <person name="Crous P."/>
            <person name="Grigoriev I."/>
        </authorList>
    </citation>
    <scope>NUCLEOTIDE SEQUENCE</scope>
    <source>
        <strain evidence="2">CBS 480.64</strain>
    </source>
</reference>
<evidence type="ECO:0000313" key="2">
    <source>
        <dbReference type="EMBL" id="KAF2859482.1"/>
    </source>
</evidence>
<feature type="region of interest" description="Disordered" evidence="1">
    <location>
        <begin position="64"/>
        <end position="90"/>
    </location>
</feature>
<evidence type="ECO:0000256" key="1">
    <source>
        <dbReference type="SAM" id="MobiDB-lite"/>
    </source>
</evidence>
<evidence type="ECO:0000313" key="3">
    <source>
        <dbReference type="Proteomes" id="UP000799421"/>
    </source>
</evidence>
<accession>A0A6A7BWN4</accession>
<gene>
    <name evidence="2" type="ORF">K470DRAFT_258824</name>
</gene>
<keyword evidence="3" id="KW-1185">Reference proteome</keyword>
<name>A0A6A7BWN4_9PEZI</name>
<sequence>MDSKSTSFEVSAEGGTTFSGRSQDLPAFLMHVRLKELLDSDLREQAIKCAYVALQLRSRAQDWFSSHGTGPSGPSKTAQSSGLGWSTTGC</sequence>
<dbReference type="AlphaFoldDB" id="A0A6A7BWN4"/>
<dbReference type="Proteomes" id="UP000799421">
    <property type="component" value="Unassembled WGS sequence"/>
</dbReference>
<dbReference type="EMBL" id="MU005992">
    <property type="protein sequence ID" value="KAF2859482.1"/>
    <property type="molecule type" value="Genomic_DNA"/>
</dbReference>
<protein>
    <submittedName>
        <fullName evidence="2">Uncharacterized protein</fullName>
    </submittedName>
</protein>
<proteinExistence type="predicted"/>
<organism evidence="2 3">
    <name type="scientific">Piedraia hortae CBS 480.64</name>
    <dbReference type="NCBI Taxonomy" id="1314780"/>
    <lineage>
        <taxon>Eukaryota</taxon>
        <taxon>Fungi</taxon>
        <taxon>Dikarya</taxon>
        <taxon>Ascomycota</taxon>
        <taxon>Pezizomycotina</taxon>
        <taxon>Dothideomycetes</taxon>
        <taxon>Dothideomycetidae</taxon>
        <taxon>Capnodiales</taxon>
        <taxon>Piedraiaceae</taxon>
        <taxon>Piedraia</taxon>
    </lineage>
</organism>